<keyword evidence="3" id="KW-0663">Pyridoxal phosphate</keyword>
<dbReference type="RefSeq" id="WP_136358271.1">
    <property type="nucleotide sequence ID" value="NZ_CP046266.1"/>
</dbReference>
<dbReference type="GO" id="GO:0047804">
    <property type="term" value="F:cysteine-S-conjugate beta-lyase activity"/>
    <property type="evidence" value="ECO:0007669"/>
    <property type="project" value="UniProtKB-EC"/>
</dbReference>
<proteinExistence type="inferred from homology"/>
<dbReference type="SUPFAM" id="SSF53383">
    <property type="entry name" value="PLP-dependent transferases"/>
    <property type="match status" value="1"/>
</dbReference>
<dbReference type="PANTHER" id="PTHR43525:SF1">
    <property type="entry name" value="PROTEIN MALY"/>
    <property type="match status" value="1"/>
</dbReference>
<dbReference type="InterPro" id="IPR051798">
    <property type="entry name" value="Class-II_PLP-Dep_Aminotrans"/>
</dbReference>
<dbReference type="Pfam" id="PF00155">
    <property type="entry name" value="Aminotran_1_2"/>
    <property type="match status" value="1"/>
</dbReference>
<comment type="similarity">
    <text evidence="5">Belongs to the class-II pyridoxal-phosphate-dependent aminotransferase family. MalY/PatB cystathionine beta-lyase subfamily.</text>
</comment>
<dbReference type="InterPro" id="IPR015422">
    <property type="entry name" value="PyrdxlP-dep_Trfase_small"/>
</dbReference>
<evidence type="ECO:0000256" key="5">
    <source>
        <dbReference type="ARBA" id="ARBA00037974"/>
    </source>
</evidence>
<dbReference type="AlphaFoldDB" id="A0A4S4BN09"/>
<feature type="domain" description="Aminotransferase class I/classII large" evidence="6">
    <location>
        <begin position="46"/>
        <end position="390"/>
    </location>
</feature>
<dbReference type="InterPro" id="IPR015421">
    <property type="entry name" value="PyrdxlP-dep_Trfase_major"/>
</dbReference>
<evidence type="ECO:0000256" key="4">
    <source>
        <dbReference type="ARBA" id="ARBA00023239"/>
    </source>
</evidence>
<comment type="caution">
    <text evidence="7">The sequence shown here is derived from an EMBL/GenBank/DDBJ whole genome shotgun (WGS) entry which is preliminary data.</text>
</comment>
<evidence type="ECO:0000256" key="1">
    <source>
        <dbReference type="ARBA" id="ARBA00001933"/>
    </source>
</evidence>
<dbReference type="PANTHER" id="PTHR43525">
    <property type="entry name" value="PROTEIN MALY"/>
    <property type="match status" value="1"/>
</dbReference>
<sequence>MYNFDEMIDRSNTNAMSTDGFRDYIFGTNDSITFPYKDEEFIRMWVADMDFATPQVIIDAIKERLDKKIFGYTRIFSDSYYHAFVNWCMKRYGWSFDRNHLVMSNGIIPALYELVDYICKPDEKVIFLTPSYAYFKYAADFHGRESVCTDLINDNGHYRIDFDDFERKAADEKTTLLILCNPHNPTGRVWTEEELRRLGDICIKNDLWMISDEIHCDLLRVGKKHIPLAKVFPKYDKLITCMAPSKTFNTAGLMLSNIIIPNNKLREIWLSRHYNFDNPLSVAGAQAAYEKGEPWLEELRVYLDDNFIFTRDYLAENLPNVVFEISEATYLAWINVRAYFNEVENLPLFFAHKAGVLLEGGDMFVQNSDSYIRLNLACPKSVLAEGLKRICDAINTKQETAELETHQATEISG</sequence>
<reference evidence="7 8" key="1">
    <citation type="submission" date="2019-04" db="EMBL/GenBank/DDBJ databases">
        <title>Bacillus sediminilitoris sp. nov., isolated from a tidal flat sediment on the East China Sea.</title>
        <authorList>
            <person name="Wei Y."/>
            <person name="Mao H."/>
            <person name="Fang J."/>
        </authorList>
    </citation>
    <scope>NUCLEOTIDE SEQUENCE [LARGE SCALE GENOMIC DNA]</scope>
    <source>
        <strain evidence="7 8">DSL-17</strain>
    </source>
</reference>
<dbReference type="CDD" id="cd00609">
    <property type="entry name" value="AAT_like"/>
    <property type="match status" value="1"/>
</dbReference>
<gene>
    <name evidence="7" type="ORF">E6W99_23045</name>
</gene>
<evidence type="ECO:0000313" key="8">
    <source>
        <dbReference type="Proteomes" id="UP000310334"/>
    </source>
</evidence>
<keyword evidence="4 7" id="KW-0456">Lyase</keyword>
<evidence type="ECO:0000256" key="2">
    <source>
        <dbReference type="ARBA" id="ARBA00012224"/>
    </source>
</evidence>
<dbReference type="EMBL" id="SSNT01000025">
    <property type="protein sequence ID" value="THF75662.1"/>
    <property type="molecule type" value="Genomic_DNA"/>
</dbReference>
<dbReference type="Gene3D" id="3.90.1150.10">
    <property type="entry name" value="Aspartate Aminotransferase, domain 1"/>
    <property type="match status" value="1"/>
</dbReference>
<name>A0A4S4BN09_9BACI</name>
<comment type="cofactor">
    <cofactor evidence="1">
        <name>pyridoxal 5'-phosphate</name>
        <dbReference type="ChEBI" id="CHEBI:597326"/>
    </cofactor>
</comment>
<dbReference type="Gene3D" id="3.40.640.10">
    <property type="entry name" value="Type I PLP-dependent aspartate aminotransferase-like (Major domain)"/>
    <property type="match status" value="1"/>
</dbReference>
<accession>A0A4S4BN09</accession>
<evidence type="ECO:0000259" key="6">
    <source>
        <dbReference type="Pfam" id="PF00155"/>
    </source>
</evidence>
<dbReference type="InterPro" id="IPR004839">
    <property type="entry name" value="Aminotransferase_I/II_large"/>
</dbReference>
<dbReference type="Proteomes" id="UP000310334">
    <property type="component" value="Unassembled WGS sequence"/>
</dbReference>
<evidence type="ECO:0000313" key="7">
    <source>
        <dbReference type="EMBL" id="THF75662.1"/>
    </source>
</evidence>
<dbReference type="GO" id="GO:0030170">
    <property type="term" value="F:pyridoxal phosphate binding"/>
    <property type="evidence" value="ECO:0007669"/>
    <property type="project" value="InterPro"/>
</dbReference>
<protein>
    <recommendedName>
        <fullName evidence="2">cysteine-S-conjugate beta-lyase</fullName>
        <ecNumber evidence="2">4.4.1.13</ecNumber>
    </recommendedName>
</protein>
<dbReference type="InterPro" id="IPR015424">
    <property type="entry name" value="PyrdxlP-dep_Trfase"/>
</dbReference>
<organism evidence="7 8">
    <name type="scientific">Metabacillus sediminilitoris</name>
    <dbReference type="NCBI Taxonomy" id="2567941"/>
    <lineage>
        <taxon>Bacteria</taxon>
        <taxon>Bacillati</taxon>
        <taxon>Bacillota</taxon>
        <taxon>Bacilli</taxon>
        <taxon>Bacillales</taxon>
        <taxon>Bacillaceae</taxon>
        <taxon>Metabacillus</taxon>
    </lineage>
</organism>
<evidence type="ECO:0000256" key="3">
    <source>
        <dbReference type="ARBA" id="ARBA00022898"/>
    </source>
</evidence>
<dbReference type="InterPro" id="IPR027619">
    <property type="entry name" value="C-S_lyase_PatB-like"/>
</dbReference>
<dbReference type="NCBIfam" id="TIGR04350">
    <property type="entry name" value="C_S_lyase_PatB"/>
    <property type="match status" value="1"/>
</dbReference>
<dbReference type="OrthoDB" id="9802872at2"/>
<dbReference type="EC" id="4.4.1.13" evidence="2"/>
<keyword evidence="8" id="KW-1185">Reference proteome</keyword>